<reference evidence="8" key="1">
    <citation type="journal article" date="2021" name="PeerJ">
        <title>Extensive microbial diversity within the chicken gut microbiome revealed by metagenomics and culture.</title>
        <authorList>
            <person name="Gilroy R."/>
            <person name="Ravi A."/>
            <person name="Getino M."/>
            <person name="Pursley I."/>
            <person name="Horton D.L."/>
            <person name="Alikhan N.F."/>
            <person name="Baker D."/>
            <person name="Gharbi K."/>
            <person name="Hall N."/>
            <person name="Watson M."/>
            <person name="Adriaenssens E.M."/>
            <person name="Foster-Nyarko E."/>
            <person name="Jarju S."/>
            <person name="Secka A."/>
            <person name="Antonio M."/>
            <person name="Oren A."/>
            <person name="Chaudhuri R.R."/>
            <person name="La Ragione R."/>
            <person name="Hildebrand F."/>
            <person name="Pallen M.J."/>
        </authorList>
    </citation>
    <scope>NUCLEOTIDE SEQUENCE</scope>
    <source>
        <strain evidence="8">ChiGjej6B6-14162</strain>
    </source>
</reference>
<name>A0A9D1X8W4_9BACT</name>
<evidence type="ECO:0000256" key="2">
    <source>
        <dbReference type="ARBA" id="ARBA00022475"/>
    </source>
</evidence>
<reference evidence="8" key="2">
    <citation type="submission" date="2021-04" db="EMBL/GenBank/DDBJ databases">
        <authorList>
            <person name="Gilroy R."/>
        </authorList>
    </citation>
    <scope>NUCLEOTIDE SEQUENCE</scope>
    <source>
        <strain evidence="8">ChiGjej6B6-14162</strain>
    </source>
</reference>
<keyword evidence="5 6" id="KW-0472">Membrane</keyword>
<dbReference type="InterPro" id="IPR013525">
    <property type="entry name" value="ABC2_TM"/>
</dbReference>
<dbReference type="GO" id="GO:0140359">
    <property type="term" value="F:ABC-type transporter activity"/>
    <property type="evidence" value="ECO:0007669"/>
    <property type="project" value="InterPro"/>
</dbReference>
<feature type="transmembrane region" description="Helical" evidence="6">
    <location>
        <begin position="251"/>
        <end position="271"/>
    </location>
</feature>
<organism evidence="8 9">
    <name type="scientific">Candidatus Parabacteroides intestinipullorum</name>
    <dbReference type="NCBI Taxonomy" id="2838723"/>
    <lineage>
        <taxon>Bacteria</taxon>
        <taxon>Pseudomonadati</taxon>
        <taxon>Bacteroidota</taxon>
        <taxon>Bacteroidia</taxon>
        <taxon>Bacteroidales</taxon>
        <taxon>Tannerellaceae</taxon>
        <taxon>Parabacteroides</taxon>
    </lineage>
</organism>
<dbReference type="Gene3D" id="3.40.1710.10">
    <property type="entry name" value="abc type-2 transporter like domain"/>
    <property type="match status" value="1"/>
</dbReference>
<feature type="transmembrane region" description="Helical" evidence="6">
    <location>
        <begin position="374"/>
        <end position="392"/>
    </location>
</feature>
<dbReference type="Pfam" id="PF12698">
    <property type="entry name" value="ABC2_membrane_3"/>
    <property type="match status" value="1"/>
</dbReference>
<dbReference type="InterPro" id="IPR051449">
    <property type="entry name" value="ABC-2_transporter_component"/>
</dbReference>
<accession>A0A9D1X8W4</accession>
<evidence type="ECO:0000256" key="5">
    <source>
        <dbReference type="ARBA" id="ARBA00023136"/>
    </source>
</evidence>
<gene>
    <name evidence="8" type="ORF">H9977_08775</name>
</gene>
<evidence type="ECO:0000256" key="6">
    <source>
        <dbReference type="SAM" id="Phobius"/>
    </source>
</evidence>
<feature type="transmembrane region" description="Helical" evidence="6">
    <location>
        <begin position="35"/>
        <end position="54"/>
    </location>
</feature>
<evidence type="ECO:0000256" key="3">
    <source>
        <dbReference type="ARBA" id="ARBA00022692"/>
    </source>
</evidence>
<comment type="caution">
    <text evidence="8">The sequence shown here is derived from an EMBL/GenBank/DDBJ whole genome shotgun (WGS) entry which is preliminary data.</text>
</comment>
<feature type="transmembrane region" description="Helical" evidence="6">
    <location>
        <begin position="283"/>
        <end position="305"/>
    </location>
</feature>
<evidence type="ECO:0000259" key="7">
    <source>
        <dbReference type="Pfam" id="PF12698"/>
    </source>
</evidence>
<evidence type="ECO:0000313" key="9">
    <source>
        <dbReference type="Proteomes" id="UP000886740"/>
    </source>
</evidence>
<comment type="subcellular location">
    <subcellularLocation>
        <location evidence="1">Cell membrane</location>
        <topology evidence="1">Multi-pass membrane protein</topology>
    </subcellularLocation>
</comment>
<dbReference type="PANTHER" id="PTHR30294">
    <property type="entry name" value="MEMBRANE COMPONENT OF ABC TRANSPORTER YHHJ-RELATED"/>
    <property type="match status" value="1"/>
</dbReference>
<dbReference type="Proteomes" id="UP000886740">
    <property type="component" value="Unassembled WGS sequence"/>
</dbReference>
<keyword evidence="3 6" id="KW-0812">Transmembrane</keyword>
<dbReference type="EMBL" id="DXEL01000058">
    <property type="protein sequence ID" value="HIX75107.1"/>
    <property type="molecule type" value="Genomic_DNA"/>
</dbReference>
<protein>
    <submittedName>
        <fullName evidence="8">ABC transporter permease</fullName>
    </submittedName>
</protein>
<dbReference type="PANTHER" id="PTHR30294:SF46">
    <property type="entry name" value="ABC TRANSPORTER PERMEASE"/>
    <property type="match status" value="1"/>
</dbReference>
<feature type="transmembrane region" description="Helical" evidence="6">
    <location>
        <begin position="312"/>
        <end position="332"/>
    </location>
</feature>
<sequence>MKQEYRLRFIIWRGIQDLFYIWKEELRNVFKDSGVMIFFFLVPLAYPVLYAFIYNNEVVHEAKLVVVDQSDTYLSRDFIRRVDATADVRVVSVCSDMREARRLLDEKKAYGILEFPAEFSKDVHKGKQTTVSLYCDMSSLLFYKAFLLAATEVSLEMGAETRAHNQPASTAEMERITINPIPYESVGLFNSQNGFASFLVPAILALVIQQTLILGIGMLGGTARERNRFRGLVPINKRYGGTLRIVLGKSLTYLLLYVVVCIWVLGIVPRLFSLPQVGHPFTILLFTLPYLFACIFLSMTLSGFLTNREAPMLVFVFTSLIFLFISGVSWPLSAIPPFWKALGYLFPSTPGIQGFIRINTAGATLNEVAHEYQVLWLQAGIYFITACMVYRYQIIRTRRRILQQYQRMRLLRESRMK</sequence>
<evidence type="ECO:0000313" key="8">
    <source>
        <dbReference type="EMBL" id="HIX75107.1"/>
    </source>
</evidence>
<evidence type="ECO:0000256" key="4">
    <source>
        <dbReference type="ARBA" id="ARBA00022989"/>
    </source>
</evidence>
<dbReference type="GO" id="GO:0005886">
    <property type="term" value="C:plasma membrane"/>
    <property type="evidence" value="ECO:0007669"/>
    <property type="project" value="UniProtKB-SubCell"/>
</dbReference>
<dbReference type="AlphaFoldDB" id="A0A9D1X8W4"/>
<keyword evidence="2" id="KW-1003">Cell membrane</keyword>
<feature type="transmembrane region" description="Helical" evidence="6">
    <location>
        <begin position="198"/>
        <end position="220"/>
    </location>
</feature>
<feature type="domain" description="ABC-2 type transporter transmembrane" evidence="7">
    <location>
        <begin position="36"/>
        <end position="386"/>
    </location>
</feature>
<keyword evidence="4 6" id="KW-1133">Transmembrane helix</keyword>
<proteinExistence type="predicted"/>
<evidence type="ECO:0000256" key="1">
    <source>
        <dbReference type="ARBA" id="ARBA00004651"/>
    </source>
</evidence>